<feature type="repeat" description="WD" evidence="3">
    <location>
        <begin position="2440"/>
        <end position="2473"/>
    </location>
</feature>
<dbReference type="Proteomes" id="UP000692954">
    <property type="component" value="Unassembled WGS sequence"/>
</dbReference>
<dbReference type="GO" id="GO:1990234">
    <property type="term" value="C:transferase complex"/>
    <property type="evidence" value="ECO:0007669"/>
    <property type="project" value="UniProtKB-ARBA"/>
</dbReference>
<dbReference type="CDD" id="cd00200">
    <property type="entry name" value="WD40"/>
    <property type="match status" value="1"/>
</dbReference>
<feature type="repeat" description="WD" evidence="3">
    <location>
        <begin position="2146"/>
        <end position="2186"/>
    </location>
</feature>
<dbReference type="PANTHER" id="PTHR22847">
    <property type="entry name" value="WD40 REPEAT PROTEIN"/>
    <property type="match status" value="1"/>
</dbReference>
<dbReference type="PROSITE" id="PS50082">
    <property type="entry name" value="WD_REPEATS_2"/>
    <property type="match status" value="8"/>
</dbReference>
<dbReference type="Pfam" id="PF00931">
    <property type="entry name" value="NB-ARC"/>
    <property type="match status" value="1"/>
</dbReference>
<dbReference type="OrthoDB" id="1935146at2759"/>
<feature type="repeat" description="WD" evidence="3">
    <location>
        <begin position="1684"/>
        <end position="1725"/>
    </location>
</feature>
<feature type="repeat" description="WD" evidence="3">
    <location>
        <begin position="1980"/>
        <end position="2021"/>
    </location>
</feature>
<sequence length="2934" mass="346917">MTPTILRGGGVPIGKQIWDLNLDKIRNPTEENFTNTLQWLSYQNKKIQKKLEMIVQQENKENLNELEAKGYQEKIINLNKLEKGLSSILMSIKEFAPTSLLKVIQLLNFCIDLSIGIIKYTIRCNYVLEIDKQLLLNYIQDLETNDCFKLNLGSGFFIQLFILKTAISLTPTNEEDLRNLIELFPTEFPKYQYQYIKKEDKEQAKNQLNEIIDKVCESIVLCDNFQTNHENCDYQIRNMFKQFYLFEKLKSFIEMEISKLDTVKITQLCLQIEELSKFINYSKNQISHYFWMNLISKLLYGQLSILVKIEKKEKQINCFCGYQSETNLKILEQGEIQKQLLWRFKSQIYKISFQSPLIFESDFKLQIAENYNSQNSTLNFLKYALSTENILKYLINLQTETNILELKRIQLIKDIKQLLKDSTIIKYNQEYRKLQIQKVKDMNKDIKFIQVQFQFIVLECFNILQEFGSFFKLITIYEQAFNLSEHKIILNQIIKQQDKQNFLDLKVDILNEAKNINLEIHGYIEFLKRISFVKNRKLELEELDQLKKELENLKKQNLKYLMINLIEQAKQLEENLVKFKKTCFQSIQNQYKPNKNFNFCNFYQNNSFTIKEFLKIIIYLKETSGKLVFQETIKILIQVINQKDLHQKQQKQIFENIICETEKGIKLLSQYQKFYESIESFNQEQIKIIILLEIERIKKIKMKVDQITNNQEEINQINNNIESLIQHQQLIQLEKLEKDQNVSIIKCSTVKQLQFLKNIQQQLKTLKFEFETENKVIDEIRNISQVKISQIPQTINFDEGLFCYFFQQLINWRAISGLIYSFKLQMTITKRDQKKIDYESFDQDDSDLYDYKSNSCWILQNYNCFFQFKEGLIYELINIISLCSVQDIKIMAFCKILDIWKYETKSNELSLFQHEKLMELCFNYINKQQSSIQKFFNDKELEVTNINTLIEFLVQYSINENLINAMNHMKQQYYKTKNQVGSQQLNFQNELNKFKVQILNQQNFLIFIPILCKEINKFDESVFTPLFSNETCIFENKIQGFLSKTNQNQMLFIYGQAGSGKSYILRKIEEIIWNQEGCCQFPIFVPSSNENKSSTLFIDNILQALPYSFTSSQVQQFKQAVYTNQNDIILIIDNTNYLVDYDFIRKIQNDWKNVKFIYSIKSAPICIKTLKKINTISKLIQINQFQLLPFGEIQVKEYISQQLFNQFLMKQKKQSNNINNSAFFNDLEDLKLKFRKNDIMRLIDFFNINLLQITPFYLKILLDGFSKFENLNSSIKIFKRNFLERYSEIQQRKKLIENYRQIDDNYWKTEKFQDQKIYNAIKIESQRKWESLDFQKLKNLIFFESLTNDKIIQDNPHTLIYFQNLKLIDIYQLFVDFCLEEHYTEDNLIQKKQLKKILRNITLEMYKNEINQSIPISQLRNYSDIQKDKLLKIQFLQCIEGQAIQFINSQISDYFVITYILKFFQKAPQFQFYVLNGVISQLNQDQMSYTYEKLKEKLQNSRLVDEKDLQFINYAHSEKLNKINFSTLQFEGILKFLHYQIRYWLPELENQLITIIRLSSLCNEFVQVSSNCLFFYCKIFGALQNIDLSKINISNIKMIGLSFYKVNLFGSLFSNVDISSCAFNQSNLELSKWNNINFIQQFEIETSEFTCIGISPDGLQFSSGQKDGNIILWDIKGGLQIGKLQGHLNEVESVAYSSDALKLVSGGSDSLLILWDIDLQKELFKRNEHKCKILAVVFSQDNNLIASSDISSLIVIVNINQKNVLLQFKLNIMLTKQIYFFDRDQYLIFGSITRIIKLWKIDLQNGKDFALKNNHKDLINCIAISSDQKFIASGSKDNTIIIWSILKIEEINQLKGHTKQINDIKFKHQNTQLISCSSDQTIRIWNLQNNQEIVRLQSHSSEVKQILLTSNEQILISYSSDSSIKLWDIGCHCVHSKFINYPDQTVNLLKFSSNEEYLAIALYNDIEIWSVINFIKINQLLGHSQKLTAIIFSNNDNQIISSSLDKTIRVWSIDTGEQLYLFYDGYGINSLIYFSNLKKFVYISQDELVTFDDSYEQKREQLKHLDNFSPFILSQNMQLLLFKNDLKQLMLIDIQRNFQTRYLDLQNNYSIDMCNSFSKDMKYIVFPIQDKNICILNLEVLEYKIVEGHTDKIISLEFCNSKTFVSADFNKTIIFWNIQNIHNIRIIYQKDDLESPINCLAFSVKKSILTASNLSNQIIFYKVGTDIATLSQEQSINNLSFSNDGQMIAAAVGKKCELKMWNFETKEEIKMNIFDVEHIIFTPDNRKLILVKKLTNTHQIISLDLETKSQKEITKTNFFIKSIDISSNGQTLAISSDHKFINLFYLDENKLEILKCNQKIEKTEIIKFHNISDQLIIIDDNKMITQSISNENYCQSRKLSSRITSITIAHDGQKIAISNIDNEIHFWLFEIYKEKATLTSQKLENKINCLCFTQDGEYLAIGSQDHSIRIWHIAKAIQCQKQQIYDLLKNYGSSQLPIFIQQCEIYRYDDHQKAIFQLIFHPLKNILVSISEDGAIKIRNIHEIQETFKINIRKKQNYPISYSENGEYLAFLNYNDQVIIWNLNQDQLIKILSSKDIQEVLYLKISQNGEQLILYCQSKKFRLWNLLRDEQIKEYHQEIQMCYFDCDFNNNIAYIKEYKEIFIVNWKGNLQTQSPMIQQDVISIQLSKQGKQLVSSSYKEIYIWALEEEMVLHTITIRTENNPNIQRVIFRENNEKQIISLQNGKVKFINKETQQEESGEQTLNEELILNPYNKFNSIKHQIGYYKIISSKQQHLSAEYSIIRNSDFSYSLMSYKKQIKMDHIKISISKTFLILFLSSMDFLFFMQECHYLQQIKKKRAQLPFNKNNALGQIRTWPYYLVFIIELMIRFSHSKSLKHQQLNASNLLLYGMLTPFNIIRCFPKSQDIQCIFYRTL</sequence>
<evidence type="ECO:0000256" key="2">
    <source>
        <dbReference type="ARBA" id="ARBA00022737"/>
    </source>
</evidence>
<protein>
    <recommendedName>
        <fullName evidence="5">NB-ARC domain-containing protein</fullName>
    </recommendedName>
</protein>
<reference evidence="6" key="1">
    <citation type="submission" date="2021-01" db="EMBL/GenBank/DDBJ databases">
        <authorList>
            <consortium name="Genoscope - CEA"/>
            <person name="William W."/>
        </authorList>
    </citation>
    <scope>NUCLEOTIDE SEQUENCE</scope>
</reference>
<proteinExistence type="predicted"/>
<dbReference type="InterPro" id="IPR019775">
    <property type="entry name" value="WD40_repeat_CS"/>
</dbReference>
<organism evidence="6 7">
    <name type="scientific">Paramecium sonneborni</name>
    <dbReference type="NCBI Taxonomy" id="65129"/>
    <lineage>
        <taxon>Eukaryota</taxon>
        <taxon>Sar</taxon>
        <taxon>Alveolata</taxon>
        <taxon>Ciliophora</taxon>
        <taxon>Intramacronucleata</taxon>
        <taxon>Oligohymenophorea</taxon>
        <taxon>Peniculida</taxon>
        <taxon>Parameciidae</taxon>
        <taxon>Paramecium</taxon>
    </lineage>
</organism>
<dbReference type="PROSITE" id="PS50294">
    <property type="entry name" value="WD_REPEATS_REGION"/>
    <property type="match status" value="6"/>
</dbReference>
<dbReference type="InterPro" id="IPR001680">
    <property type="entry name" value="WD40_rpt"/>
</dbReference>
<feature type="repeat" description="WD" evidence="3">
    <location>
        <begin position="1896"/>
        <end position="1929"/>
    </location>
</feature>
<keyword evidence="1 3" id="KW-0853">WD repeat</keyword>
<keyword evidence="2" id="KW-0677">Repeat</keyword>
<keyword evidence="4" id="KW-0175">Coiled coil</keyword>
<comment type="caution">
    <text evidence="6">The sequence shown here is derived from an EMBL/GenBank/DDBJ whole genome shotgun (WGS) entry which is preliminary data.</text>
</comment>
<dbReference type="SMART" id="SM00320">
    <property type="entry name" value="WD40"/>
    <property type="match status" value="18"/>
</dbReference>
<evidence type="ECO:0000256" key="3">
    <source>
        <dbReference type="PROSITE-ProRule" id="PRU00221"/>
    </source>
</evidence>
<dbReference type="EMBL" id="CAJJDN010000147">
    <property type="protein sequence ID" value="CAD8123738.1"/>
    <property type="molecule type" value="Genomic_DNA"/>
</dbReference>
<evidence type="ECO:0000313" key="6">
    <source>
        <dbReference type="EMBL" id="CAD8123738.1"/>
    </source>
</evidence>
<evidence type="ECO:0000256" key="1">
    <source>
        <dbReference type="ARBA" id="ARBA00022574"/>
    </source>
</evidence>
<dbReference type="Pfam" id="PF00400">
    <property type="entry name" value="WD40"/>
    <property type="match status" value="8"/>
</dbReference>
<feature type="coiled-coil region" evidence="4">
    <location>
        <begin position="533"/>
        <end position="582"/>
    </location>
</feature>
<accession>A0A8S1R7H9</accession>
<feature type="domain" description="NB-ARC" evidence="5">
    <location>
        <begin position="1036"/>
        <end position="1160"/>
    </location>
</feature>
<keyword evidence="7" id="KW-1185">Reference proteome</keyword>
<dbReference type="PANTHER" id="PTHR22847:SF637">
    <property type="entry name" value="WD REPEAT DOMAIN 5B"/>
    <property type="match status" value="1"/>
</dbReference>
<dbReference type="InterPro" id="IPR002182">
    <property type="entry name" value="NB-ARC"/>
</dbReference>
<feature type="repeat" description="WD" evidence="3">
    <location>
        <begin position="1642"/>
        <end position="1683"/>
    </location>
</feature>
<evidence type="ECO:0000313" key="7">
    <source>
        <dbReference type="Proteomes" id="UP000692954"/>
    </source>
</evidence>
<feature type="repeat" description="WD" evidence="3">
    <location>
        <begin position="1812"/>
        <end position="1853"/>
    </location>
</feature>
<dbReference type="PROSITE" id="PS00678">
    <property type="entry name" value="WD_REPEATS_1"/>
    <property type="match status" value="2"/>
</dbReference>
<name>A0A8S1R7H9_9CILI</name>
<gene>
    <name evidence="6" type="ORF">PSON_ATCC_30995.1.T1470012</name>
</gene>
<evidence type="ECO:0000259" key="5">
    <source>
        <dbReference type="Pfam" id="PF00931"/>
    </source>
</evidence>
<evidence type="ECO:0000256" key="4">
    <source>
        <dbReference type="SAM" id="Coils"/>
    </source>
</evidence>
<feature type="repeat" description="WD" evidence="3">
    <location>
        <begin position="1854"/>
        <end position="1895"/>
    </location>
</feature>